<protein>
    <recommendedName>
        <fullName evidence="3">UDP-N-acetylglucosamine 2-epimerase (non-hydrolyzing)</fullName>
        <ecNumber evidence="3">5.1.3.14</ecNumber>
    </recommendedName>
</protein>
<comment type="caution">
    <text evidence="7">The sequence shown here is derived from an EMBL/GenBank/DDBJ whole genome shotgun (WGS) entry which is preliminary data.</text>
</comment>
<dbReference type="PANTHER" id="PTHR43174">
    <property type="entry name" value="UDP-N-ACETYLGLUCOSAMINE 2-EPIMERASE"/>
    <property type="match status" value="1"/>
</dbReference>
<dbReference type="PANTHER" id="PTHR43174:SF2">
    <property type="entry name" value="UDP-N-ACETYLGLUCOSAMINE 2-EPIMERASE"/>
    <property type="match status" value="1"/>
</dbReference>
<comment type="similarity">
    <text evidence="2 4">Belongs to the UDP-N-acetylglucosamine 2-epimerase family.</text>
</comment>
<organism evidence="7 8">
    <name type="scientific">Gryllotalpicola kribbensis</name>
    <dbReference type="NCBI Taxonomy" id="993084"/>
    <lineage>
        <taxon>Bacteria</taxon>
        <taxon>Bacillati</taxon>
        <taxon>Actinomycetota</taxon>
        <taxon>Actinomycetes</taxon>
        <taxon>Micrococcales</taxon>
        <taxon>Microbacteriaceae</taxon>
        <taxon>Gryllotalpicola</taxon>
    </lineage>
</organism>
<gene>
    <name evidence="7" type="primary">wecB_2</name>
    <name evidence="7" type="ORF">GCM10022288_25780</name>
</gene>
<evidence type="ECO:0000259" key="6">
    <source>
        <dbReference type="Pfam" id="PF02350"/>
    </source>
</evidence>
<evidence type="ECO:0000256" key="1">
    <source>
        <dbReference type="ARBA" id="ARBA00023235"/>
    </source>
</evidence>
<keyword evidence="1 4" id="KW-0413">Isomerase</keyword>
<proteinExistence type="inferred from homology"/>
<evidence type="ECO:0000256" key="2">
    <source>
        <dbReference type="ARBA" id="ARBA00038209"/>
    </source>
</evidence>
<reference evidence="8" key="1">
    <citation type="journal article" date="2019" name="Int. J. Syst. Evol. Microbiol.">
        <title>The Global Catalogue of Microorganisms (GCM) 10K type strain sequencing project: providing services to taxonomists for standard genome sequencing and annotation.</title>
        <authorList>
            <consortium name="The Broad Institute Genomics Platform"/>
            <consortium name="The Broad Institute Genome Sequencing Center for Infectious Disease"/>
            <person name="Wu L."/>
            <person name="Ma J."/>
        </authorList>
    </citation>
    <scope>NUCLEOTIDE SEQUENCE [LARGE SCALE GENOMIC DNA]</scope>
    <source>
        <strain evidence="8">JCM 17593</strain>
    </source>
</reference>
<keyword evidence="8" id="KW-1185">Reference proteome</keyword>
<evidence type="ECO:0000256" key="3">
    <source>
        <dbReference type="ARBA" id="ARBA00038858"/>
    </source>
</evidence>
<dbReference type="EC" id="5.1.3.14" evidence="3"/>
<dbReference type="SUPFAM" id="SSF53756">
    <property type="entry name" value="UDP-Glycosyltransferase/glycogen phosphorylase"/>
    <property type="match status" value="1"/>
</dbReference>
<feature type="region of interest" description="Disordered" evidence="5">
    <location>
        <begin position="376"/>
        <end position="398"/>
    </location>
</feature>
<dbReference type="InterPro" id="IPR003331">
    <property type="entry name" value="UDP_GlcNAc_Epimerase_2_dom"/>
</dbReference>
<dbReference type="Gene3D" id="3.40.50.2000">
    <property type="entry name" value="Glycogen Phosphorylase B"/>
    <property type="match status" value="2"/>
</dbReference>
<evidence type="ECO:0000256" key="5">
    <source>
        <dbReference type="SAM" id="MobiDB-lite"/>
    </source>
</evidence>
<evidence type="ECO:0000256" key="4">
    <source>
        <dbReference type="RuleBase" id="RU003513"/>
    </source>
</evidence>
<evidence type="ECO:0000313" key="8">
    <source>
        <dbReference type="Proteomes" id="UP001500213"/>
    </source>
</evidence>
<evidence type="ECO:0000313" key="7">
    <source>
        <dbReference type="EMBL" id="GAA4192860.1"/>
    </source>
</evidence>
<feature type="compositionally biased region" description="Basic and acidic residues" evidence="5">
    <location>
        <begin position="377"/>
        <end position="398"/>
    </location>
</feature>
<sequence length="398" mass="43129">MRAEPLIMVVYGTRPEAIKVAPVIRALQADPDLAVHVTVTGQHRELLDSVNAFFGITPDVDLDIGRPGQSLADIGAAVLSGLASVLDQTRPDAVLVHGDTTTSTAAAWAAYYARIPVVHLEAGLRSGDMLAPWPEEGNRRLTGQLASLHLAPTPSARENLLAENVPSSAITVTGNTVIDALLHTVAQPATFTDRRIEDAVRAGQRLVVLTGHRRESWDGGLARTARALAQVAAQRPDVIIVAPLHPNPIVRQAIEPAFRRFDRAILIEPLDYPQFCHLLDAAHCVITDSGGIQEEAPSLGKPVLVTRDTTERPEAIAAGTARLVGTREEDIARELALLLDDRTHYARMSRAVNPYGDGHATTRVIGALKHHFQLAPRARDFDKRTPPHPRSPREERAS</sequence>
<name>A0ABP8AXC4_9MICO</name>
<dbReference type="CDD" id="cd03786">
    <property type="entry name" value="GTB_UDP-GlcNAc_2-Epimerase"/>
    <property type="match status" value="1"/>
</dbReference>
<dbReference type="Pfam" id="PF02350">
    <property type="entry name" value="Epimerase_2"/>
    <property type="match status" value="1"/>
</dbReference>
<dbReference type="EMBL" id="BAABBX010000016">
    <property type="protein sequence ID" value="GAA4192860.1"/>
    <property type="molecule type" value="Genomic_DNA"/>
</dbReference>
<accession>A0ABP8AXC4</accession>
<dbReference type="InterPro" id="IPR029767">
    <property type="entry name" value="WecB-like"/>
</dbReference>
<feature type="domain" description="UDP-N-acetylglucosamine 2-epimerase" evidence="6">
    <location>
        <begin position="25"/>
        <end position="369"/>
    </location>
</feature>
<dbReference type="Proteomes" id="UP001500213">
    <property type="component" value="Unassembled WGS sequence"/>
</dbReference>
<dbReference type="NCBIfam" id="TIGR00236">
    <property type="entry name" value="wecB"/>
    <property type="match status" value="1"/>
</dbReference>